<sequence length="62" mass="6692">MKEYGSNRDAVSIASYLIQNSNCVNLFEVESKALSVGTANGDFIIGSIESDKIYGDVLIANF</sequence>
<reference evidence="1 2" key="1">
    <citation type="submission" date="2020-09" db="EMBL/GenBank/DDBJ databases">
        <title>Characterization and genome sequencing of Ruminiclostridium sp. nov. MA18.</title>
        <authorList>
            <person name="Rettenmaier R."/>
            <person name="Kowollik M.-L."/>
            <person name="Liebl W."/>
            <person name="Zverlov V."/>
        </authorList>
    </citation>
    <scope>NUCLEOTIDE SEQUENCE [LARGE SCALE GENOMIC DNA]</scope>
    <source>
        <strain evidence="1 2">MA18</strain>
    </source>
</reference>
<dbReference type="Proteomes" id="UP000306409">
    <property type="component" value="Chromosome"/>
</dbReference>
<evidence type="ECO:0000313" key="1">
    <source>
        <dbReference type="EMBL" id="QNU68124.1"/>
    </source>
</evidence>
<dbReference type="AlphaFoldDB" id="A0A4U7JAY6"/>
<gene>
    <name evidence="1" type="ORF">EHE19_006740</name>
</gene>
<dbReference type="KEGG" id="rher:EHE19_006740"/>
<protein>
    <submittedName>
        <fullName evidence="1">Uncharacterized protein</fullName>
    </submittedName>
</protein>
<proteinExistence type="predicted"/>
<dbReference type="EMBL" id="CP061336">
    <property type="protein sequence ID" value="QNU68124.1"/>
    <property type="molecule type" value="Genomic_DNA"/>
</dbReference>
<evidence type="ECO:0000313" key="2">
    <source>
        <dbReference type="Proteomes" id="UP000306409"/>
    </source>
</evidence>
<accession>A0A4U7JAY6</accession>
<dbReference type="RefSeq" id="WP_137698872.1">
    <property type="nucleotide sequence ID" value="NZ_CP061336.1"/>
</dbReference>
<organism evidence="1 2">
    <name type="scientific">Ruminiclostridium herbifermentans</name>
    <dbReference type="NCBI Taxonomy" id="2488810"/>
    <lineage>
        <taxon>Bacteria</taxon>
        <taxon>Bacillati</taxon>
        <taxon>Bacillota</taxon>
        <taxon>Clostridia</taxon>
        <taxon>Eubacteriales</taxon>
        <taxon>Oscillospiraceae</taxon>
        <taxon>Ruminiclostridium</taxon>
    </lineage>
</organism>
<name>A0A4U7JAY6_9FIRM</name>
<keyword evidence="2" id="KW-1185">Reference proteome</keyword>